<reference evidence="10" key="1">
    <citation type="submission" date="2009-07" db="EMBL/GenBank/DDBJ databases">
        <title>Complete genome sequence of Zobellia galactanivorans Dsij.</title>
        <authorList>
            <consortium name="Genoscope - CEA"/>
        </authorList>
    </citation>
    <scope>NUCLEOTIDE SEQUENCE [LARGE SCALE GENOMIC DNA]</scope>
    <source>
        <strain evidence="10">DSM 12802 / CCUG 47099 / CIP 106680 / NCIMB 13871 / Dsij</strain>
    </source>
</reference>
<proteinExistence type="inferred from homology"/>
<dbReference type="Pfam" id="PF07715">
    <property type="entry name" value="Plug"/>
    <property type="match status" value="1"/>
</dbReference>
<dbReference type="SUPFAM" id="SSF56935">
    <property type="entry name" value="Porins"/>
    <property type="match status" value="1"/>
</dbReference>
<dbReference type="Gene3D" id="2.40.170.20">
    <property type="entry name" value="TonB-dependent receptor, beta-barrel domain"/>
    <property type="match status" value="1"/>
</dbReference>
<dbReference type="InterPro" id="IPR023997">
    <property type="entry name" value="TonB-dep_OMP_SusC/RagA_CS"/>
</dbReference>
<evidence type="ECO:0000256" key="6">
    <source>
        <dbReference type="ARBA" id="ARBA00023237"/>
    </source>
</evidence>
<dbReference type="HOGENOM" id="CLU_004317_0_2_10"/>
<dbReference type="PROSITE" id="PS52016">
    <property type="entry name" value="TONB_DEPENDENT_REC_3"/>
    <property type="match status" value="1"/>
</dbReference>
<keyword evidence="4 7" id="KW-0812">Transmembrane</keyword>
<keyword evidence="5 7" id="KW-0472">Membrane</keyword>
<protein>
    <submittedName>
        <fullName evidence="9">TonB-dependent Transducer</fullName>
    </submittedName>
</protein>
<evidence type="ECO:0000256" key="5">
    <source>
        <dbReference type="ARBA" id="ARBA00023136"/>
    </source>
</evidence>
<feature type="domain" description="TonB-dependent receptor plug" evidence="8">
    <location>
        <begin position="202"/>
        <end position="311"/>
    </location>
</feature>
<dbReference type="SUPFAM" id="SSF49464">
    <property type="entry name" value="Carboxypeptidase regulatory domain-like"/>
    <property type="match status" value="1"/>
</dbReference>
<evidence type="ECO:0000256" key="2">
    <source>
        <dbReference type="ARBA" id="ARBA00022448"/>
    </source>
</evidence>
<evidence type="ECO:0000256" key="7">
    <source>
        <dbReference type="PROSITE-ProRule" id="PRU01360"/>
    </source>
</evidence>
<dbReference type="NCBIfam" id="TIGR04056">
    <property type="entry name" value="OMP_RagA_SusC"/>
    <property type="match status" value="1"/>
</dbReference>
<keyword evidence="2 7" id="KW-0813">Transport</keyword>
<evidence type="ECO:0000313" key="10">
    <source>
        <dbReference type="Proteomes" id="UP000008898"/>
    </source>
</evidence>
<name>G0L2L6_ZOBGA</name>
<dbReference type="GO" id="GO:0009279">
    <property type="term" value="C:cell outer membrane"/>
    <property type="evidence" value="ECO:0007669"/>
    <property type="project" value="UniProtKB-SubCell"/>
</dbReference>
<dbReference type="RefSeq" id="WP_013992374.1">
    <property type="nucleotide sequence ID" value="NC_015844.1"/>
</dbReference>
<dbReference type="STRING" id="63186.ZOBELLIA_1005"/>
<evidence type="ECO:0000256" key="4">
    <source>
        <dbReference type="ARBA" id="ARBA00022692"/>
    </source>
</evidence>
<dbReference type="InterPro" id="IPR037066">
    <property type="entry name" value="Plug_dom_sf"/>
</dbReference>
<dbReference type="InterPro" id="IPR008969">
    <property type="entry name" value="CarboxyPept-like_regulatory"/>
</dbReference>
<evidence type="ECO:0000256" key="3">
    <source>
        <dbReference type="ARBA" id="ARBA00022452"/>
    </source>
</evidence>
<accession>G0L2L6</accession>
<evidence type="ECO:0000313" key="9">
    <source>
        <dbReference type="EMBL" id="CAZ95062.1"/>
    </source>
</evidence>
<dbReference type="KEGG" id="zga:ZOBELLIA_1005"/>
<dbReference type="InterPro" id="IPR012910">
    <property type="entry name" value="Plug_dom"/>
</dbReference>
<organism evidence="9 10">
    <name type="scientific">Zobellia galactanivorans (strain DSM 12802 / CCUG 47099 / CIP 106680 / NCIMB 13871 / Dsij)</name>
    <dbReference type="NCBI Taxonomy" id="63186"/>
    <lineage>
        <taxon>Bacteria</taxon>
        <taxon>Pseudomonadati</taxon>
        <taxon>Bacteroidota</taxon>
        <taxon>Flavobacteriia</taxon>
        <taxon>Flavobacteriales</taxon>
        <taxon>Flavobacteriaceae</taxon>
        <taxon>Zobellia</taxon>
    </lineage>
</organism>
<gene>
    <name evidence="9" type="ordered locus">zobellia_1005</name>
</gene>
<dbReference type="InterPro" id="IPR039426">
    <property type="entry name" value="TonB-dep_rcpt-like"/>
</dbReference>
<dbReference type="PATRIC" id="fig|63186.3.peg.988"/>
<evidence type="ECO:0000259" key="8">
    <source>
        <dbReference type="Pfam" id="PF07715"/>
    </source>
</evidence>
<comment type="subcellular location">
    <subcellularLocation>
        <location evidence="1 7">Cell outer membrane</location>
        <topology evidence="1 7">Multi-pass membrane protein</topology>
    </subcellularLocation>
</comment>
<dbReference type="InterPro" id="IPR036942">
    <property type="entry name" value="Beta-barrel_TonB_sf"/>
</dbReference>
<dbReference type="Gene3D" id="2.170.130.10">
    <property type="entry name" value="TonB-dependent receptor, plug domain"/>
    <property type="match status" value="1"/>
</dbReference>
<keyword evidence="3 7" id="KW-1134">Transmembrane beta strand</keyword>
<dbReference type="OrthoDB" id="9768177at2"/>
<comment type="similarity">
    <text evidence="7">Belongs to the TonB-dependent receptor family.</text>
</comment>
<dbReference type="AlphaFoldDB" id="G0L2L6"/>
<dbReference type="NCBIfam" id="TIGR04057">
    <property type="entry name" value="SusC_RagA_signa"/>
    <property type="match status" value="1"/>
</dbReference>
<dbReference type="InterPro" id="IPR023996">
    <property type="entry name" value="TonB-dep_OMP_SusC/RagA"/>
</dbReference>
<keyword evidence="10" id="KW-1185">Reference proteome</keyword>
<dbReference type="Proteomes" id="UP000008898">
    <property type="component" value="Chromosome"/>
</dbReference>
<dbReference type="EMBL" id="FP476056">
    <property type="protein sequence ID" value="CAZ95062.1"/>
    <property type="molecule type" value="Genomic_DNA"/>
</dbReference>
<keyword evidence="6 7" id="KW-0998">Cell outer membrane</keyword>
<reference evidence="9 10" key="2">
    <citation type="journal article" date="2012" name="Environ. Microbiol.">
        <title>Characterization of the first alginolytic operons in a marine bacterium: from their emergence in marine Flavobacteriia to their independent transfers to marine Proteobacteria and human gut Bacteroides.</title>
        <authorList>
            <person name="Thomas F."/>
            <person name="Barbeyron T."/>
            <person name="Tonon T."/>
            <person name="Genicot S."/>
            <person name="Czjzek M."/>
            <person name="Michel G."/>
        </authorList>
    </citation>
    <scope>NUCLEOTIDE SEQUENCE [LARGE SCALE GENOMIC DNA]</scope>
    <source>
        <strain evidence="10">DSM 12802 / CCUG 47099 / CIP 106680 / NCIMB 13871 / Dsij</strain>
    </source>
</reference>
<evidence type="ECO:0000256" key="1">
    <source>
        <dbReference type="ARBA" id="ARBA00004571"/>
    </source>
</evidence>
<dbReference type="Gene3D" id="2.60.40.1120">
    <property type="entry name" value="Carboxypeptidase-like, regulatory domain"/>
    <property type="match status" value="1"/>
</dbReference>
<dbReference type="Pfam" id="PF13715">
    <property type="entry name" value="CarbopepD_reg_2"/>
    <property type="match status" value="1"/>
</dbReference>
<sequence>MRTFIFLLCSTVFGFTSNEIFSQNAKIHIDKSQTLSVDEVFDLLGSQTDYSFIYPEGFFKDVPKVQVNKGTIRAGKLLKMCVLYGGVTLDVNGNIITIIGKTGSDEKMQSLIVSGKVSDSFGQPLPGASIIEQGTTNGVTTDFDGNFSIKIQNENAILLVSYVGFASKEVAAETTKTIEIILEEDTANLDEIVVIGYGTAKKSDLTGAVASADLKNAEETSNVSIIQALQGSIAGLNVGAVTNAGDNPSLTIRGQNSLSNSEGDNQPLIVLDGIIYRGNLIDINPADIKSVDILKDASSTAIYGSQASNGVIVITSKGGGISLSKPKINYSTSYTVQTPSNRFEPMNAAEYEQFYPDIFWAQGGRIAPDYLNTNPDYDFTTNLKTNEIRQGYEDGIDTPWFDLLTGSGAIKSHNLSIQGKSDALGYFISLGVTDQEGFIQGDEYERYNFRVNLDAKINNWLTIGTQTFMTVSDYSGQAANYQNAYFNLQPWAPIRDDNGELIPNPEGQWLNPFLALEIDDSDIRYNLSNVLYANLQLPIDGLSYKLNYANNYRTTDQSRFDPSAANFQGSGSKDHSKNRDWTFDNILNYTKTFNNDHNVNATLVYGVEKRQLSSTLAAASNFSLDLLGYNNLSAGDPTLNEVSSTKEAETSIYQMGRLLYNYQNKYFFTGTIRRDGFSGFGANDKIAVFPSAALGWVITNEDFVNDSSWMNYLKLRVSYGKSGRRGLGRYDTLSETNVSPSVVFGDGGQTFLGQEPISLSNPDLAWEATTGSNFAFDFGLFDSRVNGTVDYYTNKTENILYQISLPEITGFETINSNVAEVSNSGVELTLNLDIINQDKFNWNTSFNFNRVRNKIESILGADNDGDGVEDDLIGNQLFIGEPQNVNYGYEIIGMWQLEDEANGNIWQGFLPGTYKLADLNNDGEINSLDDRKILNYRDPSYNFGIGNTITYKNFSTYFFINSIQGGKDYFYGNDTPHAQNSLSKSDQLSYSNVPSGAWDYWMPENPEAKYRRLDTASQYGGDPLTQRNFVRLQDVTFKYALPADILEKIHINSASLFLSGKNLVTWTKWNGSDPETGVGFAPTSPLLRSYTLGLNVQF</sequence>